<gene>
    <name evidence="1" type="ORF">NEF87_002895</name>
</gene>
<dbReference type="InterPro" id="IPR019734">
    <property type="entry name" value="TPR_rpt"/>
</dbReference>
<name>A0ABY6HT69_9ARCH</name>
<dbReference type="Proteomes" id="UP001208689">
    <property type="component" value="Chromosome"/>
</dbReference>
<sequence length="314" mass="36525">MEKKSEIDIQKAIREGIIELKKTYEKQENIKVIEERATIASSLGVLLWKDNQSQDAKKYFLLALGEYEKLNDDFKIATTQGTLGSLFLELGEYALSQKYNEDAYEYWKGTNFLNERIACLQNLGIILLRNQDELKASEYILEGLRMAISLQDENQFAITIQILLEHYEKLKRFDMLLELKKKALEFWTQMDLPQRKFKTLIDLGVISQLMEDFSAAITFFKPAFNIGYHAGDLEKMFLAEGFLAETYLKLREIEKAKNTYLQAFKLAVYINVEKDYKQHVEAMRLALLSLGYTIEELVKEGQKALEEAQFDQNQ</sequence>
<evidence type="ECO:0000313" key="1">
    <source>
        <dbReference type="EMBL" id="UYP46610.1"/>
    </source>
</evidence>
<dbReference type="InterPro" id="IPR011990">
    <property type="entry name" value="TPR-like_helical_dom_sf"/>
</dbReference>
<protein>
    <recommendedName>
        <fullName evidence="3">Tetratricopeptide repeat protein</fullName>
    </recommendedName>
</protein>
<dbReference type="EMBL" id="CP104013">
    <property type="protein sequence ID" value="UYP46610.1"/>
    <property type="molecule type" value="Genomic_DNA"/>
</dbReference>
<dbReference type="Pfam" id="PF13181">
    <property type="entry name" value="TPR_8"/>
    <property type="match status" value="1"/>
</dbReference>
<keyword evidence="2" id="KW-1185">Reference proteome</keyword>
<organism evidence="1 2">
    <name type="scientific">Candidatus Lokiarchaeum ossiferum</name>
    <dbReference type="NCBI Taxonomy" id="2951803"/>
    <lineage>
        <taxon>Archaea</taxon>
        <taxon>Promethearchaeati</taxon>
        <taxon>Promethearchaeota</taxon>
        <taxon>Promethearchaeia</taxon>
        <taxon>Promethearchaeales</taxon>
        <taxon>Promethearchaeaceae</taxon>
        <taxon>Candidatus Lokiarchaeum</taxon>
    </lineage>
</organism>
<dbReference type="Gene3D" id="1.25.40.10">
    <property type="entry name" value="Tetratricopeptide repeat domain"/>
    <property type="match status" value="2"/>
</dbReference>
<reference evidence="1" key="1">
    <citation type="submission" date="2022-09" db="EMBL/GenBank/DDBJ databases">
        <title>Actin cytoskeleton and complex cell architecture in an #Asgard archaeon.</title>
        <authorList>
            <person name="Ponce Toledo R.I."/>
            <person name="Schleper C."/>
            <person name="Rodrigues Oliveira T."/>
            <person name="Wollweber F."/>
            <person name="Xu J."/>
            <person name="Rittmann S."/>
            <person name="Klingl A."/>
            <person name="Pilhofer M."/>
        </authorList>
    </citation>
    <scope>NUCLEOTIDE SEQUENCE</scope>
    <source>
        <strain evidence="1">B-35</strain>
    </source>
</reference>
<dbReference type="SUPFAM" id="SSF48452">
    <property type="entry name" value="TPR-like"/>
    <property type="match status" value="2"/>
</dbReference>
<proteinExistence type="predicted"/>
<accession>A0ABY6HT69</accession>
<evidence type="ECO:0000313" key="2">
    <source>
        <dbReference type="Proteomes" id="UP001208689"/>
    </source>
</evidence>
<evidence type="ECO:0008006" key="3">
    <source>
        <dbReference type="Google" id="ProtNLM"/>
    </source>
</evidence>